<dbReference type="Proteomes" id="UP000234505">
    <property type="component" value="Unassembled WGS sequence"/>
</dbReference>
<dbReference type="InterPro" id="IPR000160">
    <property type="entry name" value="GGDEF_dom"/>
</dbReference>
<dbReference type="EC" id="2.7.7.65" evidence="3"/>
<dbReference type="InterPro" id="IPR050469">
    <property type="entry name" value="Diguanylate_Cyclase"/>
</dbReference>
<comment type="cofactor">
    <cofactor evidence="1">
        <name>Mg(2+)</name>
        <dbReference type="ChEBI" id="CHEBI:18420"/>
    </cofactor>
</comment>
<dbReference type="GO" id="GO:0005525">
    <property type="term" value="F:GTP binding"/>
    <property type="evidence" value="ECO:0007669"/>
    <property type="project" value="UniProtKB-KW"/>
</dbReference>
<evidence type="ECO:0000256" key="2">
    <source>
        <dbReference type="ARBA" id="ARBA00004665"/>
    </source>
</evidence>
<dbReference type="EMBL" id="PIDS01001608">
    <property type="protein sequence ID" value="PLL21753.1"/>
    <property type="molecule type" value="Genomic_DNA"/>
</dbReference>
<evidence type="ECO:0000256" key="4">
    <source>
        <dbReference type="ARBA" id="ARBA00023134"/>
    </source>
</evidence>
<comment type="caution">
    <text evidence="7">The sequence shown here is derived from an EMBL/GenBank/DDBJ whole genome shotgun (WGS) entry which is preliminary data.</text>
</comment>
<dbReference type="GO" id="GO:0043709">
    <property type="term" value="P:cell adhesion involved in single-species biofilm formation"/>
    <property type="evidence" value="ECO:0007669"/>
    <property type="project" value="TreeGrafter"/>
</dbReference>
<evidence type="ECO:0000313" key="8">
    <source>
        <dbReference type="Proteomes" id="UP000234505"/>
    </source>
</evidence>
<proteinExistence type="predicted"/>
<dbReference type="GO" id="GO:1902201">
    <property type="term" value="P:negative regulation of bacterial-type flagellum-dependent cell motility"/>
    <property type="evidence" value="ECO:0007669"/>
    <property type="project" value="TreeGrafter"/>
</dbReference>
<dbReference type="GO" id="GO:0052621">
    <property type="term" value="F:diguanylate cyclase activity"/>
    <property type="evidence" value="ECO:0007669"/>
    <property type="project" value="UniProtKB-EC"/>
</dbReference>
<accession>A0A2J4PSJ6</accession>
<dbReference type="InterPro" id="IPR043128">
    <property type="entry name" value="Rev_trsase/Diguanyl_cyclase"/>
</dbReference>
<comment type="pathway">
    <text evidence="2">Purine metabolism; 3',5'-cyclic di-GMP biosynthesis.</text>
</comment>
<dbReference type="GO" id="GO:0005886">
    <property type="term" value="C:plasma membrane"/>
    <property type="evidence" value="ECO:0007669"/>
    <property type="project" value="TreeGrafter"/>
</dbReference>
<dbReference type="InterPro" id="IPR029787">
    <property type="entry name" value="Nucleotide_cyclase"/>
</dbReference>
<protein>
    <recommendedName>
        <fullName evidence="3">diguanylate cyclase</fullName>
        <ecNumber evidence="3">2.7.7.65</ecNumber>
    </recommendedName>
</protein>
<dbReference type="PANTHER" id="PTHR45138">
    <property type="entry name" value="REGULATORY COMPONENTS OF SENSORY TRANSDUCTION SYSTEM"/>
    <property type="match status" value="1"/>
</dbReference>
<gene>
    <name evidence="7" type="ORF">CWN50_30415</name>
</gene>
<dbReference type="PROSITE" id="PS50887">
    <property type="entry name" value="GGDEF"/>
    <property type="match status" value="1"/>
</dbReference>
<keyword evidence="4" id="KW-0547">Nucleotide-binding</keyword>
<evidence type="ECO:0000256" key="1">
    <source>
        <dbReference type="ARBA" id="ARBA00001946"/>
    </source>
</evidence>
<organism evidence="7 8">
    <name type="scientific">Klebsiella michiganensis</name>
    <dbReference type="NCBI Taxonomy" id="1134687"/>
    <lineage>
        <taxon>Bacteria</taxon>
        <taxon>Pseudomonadati</taxon>
        <taxon>Pseudomonadota</taxon>
        <taxon>Gammaproteobacteria</taxon>
        <taxon>Enterobacterales</taxon>
        <taxon>Enterobacteriaceae</taxon>
        <taxon>Klebsiella/Raoultella group</taxon>
        <taxon>Klebsiella</taxon>
    </lineage>
</organism>
<reference evidence="7 8" key="1">
    <citation type="submission" date="2017-11" db="EMBL/GenBank/DDBJ databases">
        <authorList>
            <person name="Han C.G."/>
        </authorList>
    </citation>
    <scope>NUCLEOTIDE SEQUENCE [LARGE SCALE GENOMIC DNA]</scope>
    <source>
        <strain evidence="7 8">A11</strain>
    </source>
</reference>
<evidence type="ECO:0000259" key="6">
    <source>
        <dbReference type="PROSITE" id="PS50887"/>
    </source>
</evidence>
<keyword evidence="4" id="KW-0342">GTP-binding</keyword>
<dbReference type="PANTHER" id="PTHR45138:SF9">
    <property type="entry name" value="DIGUANYLATE CYCLASE DGCM-RELATED"/>
    <property type="match status" value="1"/>
</dbReference>
<feature type="domain" description="GGDEF" evidence="6">
    <location>
        <begin position="1"/>
        <end position="45"/>
    </location>
</feature>
<dbReference type="SUPFAM" id="SSF55073">
    <property type="entry name" value="Nucleotide cyclase"/>
    <property type="match status" value="1"/>
</dbReference>
<dbReference type="Pfam" id="PF00990">
    <property type="entry name" value="GGDEF"/>
    <property type="match status" value="1"/>
</dbReference>
<name>A0A2J4PSJ6_9ENTR</name>
<evidence type="ECO:0000313" key="7">
    <source>
        <dbReference type="EMBL" id="PLL21753.1"/>
    </source>
</evidence>
<evidence type="ECO:0000256" key="3">
    <source>
        <dbReference type="ARBA" id="ARBA00012528"/>
    </source>
</evidence>
<reference evidence="7 8" key="2">
    <citation type="submission" date="2018-01" db="EMBL/GenBank/DDBJ databases">
        <title>Genomic study of Klebsiella pneumoniae.</title>
        <authorList>
            <person name="Yang Y."/>
            <person name="Bicalho R."/>
        </authorList>
    </citation>
    <scope>NUCLEOTIDE SEQUENCE [LARGE SCALE GENOMIC DNA]</scope>
    <source>
        <strain evidence="7 8">A11</strain>
    </source>
</reference>
<evidence type="ECO:0000256" key="5">
    <source>
        <dbReference type="ARBA" id="ARBA00034247"/>
    </source>
</evidence>
<comment type="catalytic activity">
    <reaction evidence="5">
        <text>2 GTP = 3',3'-c-di-GMP + 2 diphosphate</text>
        <dbReference type="Rhea" id="RHEA:24898"/>
        <dbReference type="ChEBI" id="CHEBI:33019"/>
        <dbReference type="ChEBI" id="CHEBI:37565"/>
        <dbReference type="ChEBI" id="CHEBI:58805"/>
        <dbReference type="EC" id="2.7.7.65"/>
    </reaction>
</comment>
<sequence>HLTLSAGVASSQYFGEDINELLRRADEFLYVAKRSGRNAVVSVQNKYQFN</sequence>
<dbReference type="Gene3D" id="3.30.70.270">
    <property type="match status" value="1"/>
</dbReference>
<dbReference type="AlphaFoldDB" id="A0A2J4PSJ6"/>
<feature type="non-terminal residue" evidence="7">
    <location>
        <position position="1"/>
    </location>
</feature>